<dbReference type="OrthoDB" id="2656502at2"/>
<gene>
    <name evidence="1" type="ORF">AV654_09725</name>
</gene>
<dbReference type="EMBL" id="LQRA01000040">
    <property type="protein sequence ID" value="KZE81941.1"/>
    <property type="molecule type" value="Genomic_DNA"/>
</dbReference>
<evidence type="ECO:0000313" key="2">
    <source>
        <dbReference type="Proteomes" id="UP000076563"/>
    </source>
</evidence>
<organism evidence="1 2">
    <name type="scientific">Paenibacillus elgii</name>
    <dbReference type="NCBI Taxonomy" id="189691"/>
    <lineage>
        <taxon>Bacteria</taxon>
        <taxon>Bacillati</taxon>
        <taxon>Bacillota</taxon>
        <taxon>Bacilli</taxon>
        <taxon>Bacillales</taxon>
        <taxon>Paenibacillaceae</taxon>
        <taxon>Paenibacillus</taxon>
    </lineage>
</organism>
<name>A0A161UVM4_9BACL</name>
<dbReference type="RefSeq" id="WP_063178788.1">
    <property type="nucleotide sequence ID" value="NZ_LQRA01000040.1"/>
</dbReference>
<protein>
    <recommendedName>
        <fullName evidence="3">DUF4363 domain-containing protein</fullName>
    </recommendedName>
</protein>
<proteinExistence type="predicted"/>
<dbReference type="Proteomes" id="UP000076563">
    <property type="component" value="Unassembled WGS sequence"/>
</dbReference>
<evidence type="ECO:0000313" key="1">
    <source>
        <dbReference type="EMBL" id="KZE81941.1"/>
    </source>
</evidence>
<sequence length="142" mass="15958">MKMSKLILGVCLIASLALNVYLFKYQMNRNNKQQKIDLDFKASIGRISGALDSVTDGNYTGYLTAIEHASKANALSKYSSYNHETGNITGTTSELINQFRNLYASQKNLADKERLIQGFQQLSAEPNNRETMDNILMLLNKQ</sequence>
<evidence type="ECO:0008006" key="3">
    <source>
        <dbReference type="Google" id="ProtNLM"/>
    </source>
</evidence>
<comment type="caution">
    <text evidence="1">The sequence shown here is derived from an EMBL/GenBank/DDBJ whole genome shotgun (WGS) entry which is preliminary data.</text>
</comment>
<reference evidence="2" key="1">
    <citation type="submission" date="2016-01" db="EMBL/GenBank/DDBJ databases">
        <title>Draft genome of Chromobacterium sp. F49.</title>
        <authorList>
            <person name="Hong K.W."/>
        </authorList>
    </citation>
    <scope>NUCLEOTIDE SEQUENCE [LARGE SCALE GENOMIC DNA]</scope>
    <source>
        <strain evidence="2">M63</strain>
    </source>
</reference>
<accession>A0A161UVM4</accession>
<dbReference type="AlphaFoldDB" id="A0A161UVM4"/>
<keyword evidence="2" id="KW-1185">Reference proteome</keyword>